<evidence type="ECO:0000313" key="3">
    <source>
        <dbReference type="EMBL" id="OAS85285.1"/>
    </source>
</evidence>
<feature type="compositionally biased region" description="Low complexity" evidence="2">
    <location>
        <begin position="318"/>
        <end position="332"/>
    </location>
</feature>
<dbReference type="AlphaFoldDB" id="A0A179SUH5"/>
<feature type="repeat" description="TPR" evidence="1">
    <location>
        <begin position="669"/>
        <end position="702"/>
    </location>
</feature>
<feature type="region of interest" description="Disordered" evidence="2">
    <location>
        <begin position="309"/>
        <end position="341"/>
    </location>
</feature>
<gene>
    <name evidence="3" type="ORF">A6K24_24555</name>
</gene>
<evidence type="ECO:0008006" key="5">
    <source>
        <dbReference type="Google" id="ProtNLM"/>
    </source>
</evidence>
<evidence type="ECO:0000256" key="1">
    <source>
        <dbReference type="PROSITE-ProRule" id="PRU00339"/>
    </source>
</evidence>
<sequence>MGKKVRTQYRQNLISTLIKSNPYIRPENVLREIEPKQEVAAVLEPVKELVHERVQQLVDEVVDELVQIPSPESIPAQIQLSLEALVDELVDILVQDQDQSFSNQNNSIKTENSNKSNKSKVNGSYSNQTREKNVNKEQSQVSSKVSIPQNEPLNAAIELHNEGIMGNKQAVKSAYNSLKDLAKQDKNNLEIQAYLGSATTLLGRDANSVTDKMKYALEGLKLLDAVVESAPNLVIARLLRGNVSFRLPEMYFQRTSTAIEDFSFLVQAYEKDSSILTESEYNEVLKNVIEACKRLNQLEKASMFQNKSKTVNGEGKVKGNSTSSKQSSSKSSTKAKKNSKGKGLTDEAINIYERALNGSSVEVQEAIEFFENFVLTNSAPEVEMAYLDVQSMQGRDSINTYDMFGSAIKSLKAMDSLVNEYPSNRDLRLVRANHSLRLPENFFRRATTAVSDIEYLLKEYENDPTYLTEETYHQLLFDLGCAYERLEMIEEANETWNRLLKTKTSLSEVMQQKVYDKREVYAFQEINLSKYSTSNKDQFYNMAKELHYLGAKGSKKAAKQSLEAWEKALKAYPNCEVANTYYAASAALMGKHASDPQEMFGETIKALKILKTSIKTDNPELLYLRGSIYHALPEGFFHSSDKAIKDLKAVKSAYESNREKPPISHEQYVKLLFDLGQLYKKTSFLDNAEKTFITLLKVAPESKYAQRLVSQGVNKE</sequence>
<dbReference type="Gene3D" id="1.25.40.10">
    <property type="entry name" value="Tetratricopeptide repeat domain"/>
    <property type="match status" value="2"/>
</dbReference>
<feature type="region of interest" description="Disordered" evidence="2">
    <location>
        <begin position="103"/>
        <end position="147"/>
    </location>
</feature>
<dbReference type="Proteomes" id="UP000078534">
    <property type="component" value="Unassembled WGS sequence"/>
</dbReference>
<dbReference type="STRING" id="152268.A6K24_24555"/>
<evidence type="ECO:0000256" key="2">
    <source>
        <dbReference type="SAM" id="MobiDB-lite"/>
    </source>
</evidence>
<keyword evidence="4" id="KW-1185">Reference proteome</keyword>
<feature type="compositionally biased region" description="Polar residues" evidence="2">
    <location>
        <begin position="136"/>
        <end position="147"/>
    </location>
</feature>
<feature type="compositionally biased region" description="Low complexity" evidence="2">
    <location>
        <begin position="103"/>
        <end position="127"/>
    </location>
</feature>
<evidence type="ECO:0000313" key="4">
    <source>
        <dbReference type="Proteomes" id="UP000078534"/>
    </source>
</evidence>
<dbReference type="RefSeq" id="WP_066334080.1">
    <property type="nucleotide sequence ID" value="NZ_LWSG01000022.1"/>
</dbReference>
<dbReference type="InterPro" id="IPR011990">
    <property type="entry name" value="TPR-like_helical_dom_sf"/>
</dbReference>
<comment type="caution">
    <text evidence="3">The sequence shown here is derived from an EMBL/GenBank/DDBJ whole genome shotgun (WGS) entry which is preliminary data.</text>
</comment>
<dbReference type="InterPro" id="IPR019734">
    <property type="entry name" value="TPR_rpt"/>
</dbReference>
<reference evidence="4" key="1">
    <citation type="submission" date="2016-04" db="EMBL/GenBank/DDBJ databases">
        <authorList>
            <person name="Lyu Z."/>
            <person name="Lyu W."/>
        </authorList>
    </citation>
    <scope>NUCLEOTIDE SEQUENCE [LARGE SCALE GENOMIC DNA]</scope>
    <source>
        <strain evidence="4">C44</strain>
    </source>
</reference>
<protein>
    <recommendedName>
        <fullName evidence="5">Tetratricopeptide repeat protein</fullName>
    </recommendedName>
</protein>
<dbReference type="EMBL" id="LWSG01000022">
    <property type="protein sequence ID" value="OAS85285.1"/>
    <property type="molecule type" value="Genomic_DNA"/>
</dbReference>
<keyword evidence="1" id="KW-0802">TPR repeat</keyword>
<dbReference type="SUPFAM" id="SSF48452">
    <property type="entry name" value="TPR-like"/>
    <property type="match status" value="1"/>
</dbReference>
<name>A0A179SUH5_9BACI</name>
<organism evidence="3 4">
    <name type="scientific">Metabacillus litoralis</name>
    <dbReference type="NCBI Taxonomy" id="152268"/>
    <lineage>
        <taxon>Bacteria</taxon>
        <taxon>Bacillati</taxon>
        <taxon>Bacillota</taxon>
        <taxon>Bacilli</taxon>
        <taxon>Bacillales</taxon>
        <taxon>Bacillaceae</taxon>
        <taxon>Metabacillus</taxon>
    </lineage>
</organism>
<dbReference type="OrthoDB" id="1807878at2"/>
<dbReference type="PROSITE" id="PS50005">
    <property type="entry name" value="TPR"/>
    <property type="match status" value="1"/>
</dbReference>
<accession>A0A179SUH5</accession>
<proteinExistence type="predicted"/>